<dbReference type="InterPro" id="IPR029058">
    <property type="entry name" value="AB_hydrolase_fold"/>
</dbReference>
<accession>A0A9P4TSW0</accession>
<organism evidence="2 3">
    <name type="scientific">Tothia fuscella</name>
    <dbReference type="NCBI Taxonomy" id="1048955"/>
    <lineage>
        <taxon>Eukaryota</taxon>
        <taxon>Fungi</taxon>
        <taxon>Dikarya</taxon>
        <taxon>Ascomycota</taxon>
        <taxon>Pezizomycotina</taxon>
        <taxon>Dothideomycetes</taxon>
        <taxon>Pleosporomycetidae</taxon>
        <taxon>Venturiales</taxon>
        <taxon>Cylindrosympodiaceae</taxon>
        <taxon>Tothia</taxon>
    </lineage>
</organism>
<dbReference type="Gene3D" id="3.40.50.1820">
    <property type="entry name" value="alpha/beta hydrolase"/>
    <property type="match status" value="1"/>
</dbReference>
<comment type="caution">
    <text evidence="2">The sequence shown here is derived from an EMBL/GenBank/DDBJ whole genome shotgun (WGS) entry which is preliminary data.</text>
</comment>
<dbReference type="OrthoDB" id="8119704at2759"/>
<evidence type="ECO:0000259" key="1">
    <source>
        <dbReference type="Pfam" id="PF12697"/>
    </source>
</evidence>
<proteinExistence type="predicted"/>
<sequence>MFSSSPNPEQSPPELFYTRHSPPSNNAGITYPPIIFLHGGASCHLEFDPVVGFLSNDHECILVDLPGHSGSRAIPFTEDTAVDGIAHIITTHVKGKKAHIVGLSLGGHMGLALAQKYPELVLSLFCTGCVLGGLKRWFLSRPRLMACIEMGAGRAITESMFWYSLGVEKPIAGLRDELLRNHSMATLTGVYNACTATSLVRLAQVEDVRIAIVAGGKQDSVDGTREAGRVLKGQNPACRAFVVRRANHWWDVQFPELFAQGVRAWVDGREMPEEYEVLE</sequence>
<dbReference type="PANTHER" id="PTHR43798:SF33">
    <property type="entry name" value="HYDROLASE, PUTATIVE (AFU_ORTHOLOGUE AFUA_2G14860)-RELATED"/>
    <property type="match status" value="1"/>
</dbReference>
<dbReference type="GO" id="GO:0016020">
    <property type="term" value="C:membrane"/>
    <property type="evidence" value="ECO:0007669"/>
    <property type="project" value="TreeGrafter"/>
</dbReference>
<name>A0A9P4TSW0_9PEZI</name>
<dbReference type="AlphaFoldDB" id="A0A9P4TSW0"/>
<dbReference type="Proteomes" id="UP000800235">
    <property type="component" value="Unassembled WGS sequence"/>
</dbReference>
<dbReference type="InterPro" id="IPR000073">
    <property type="entry name" value="AB_hydrolase_1"/>
</dbReference>
<dbReference type="InterPro" id="IPR050266">
    <property type="entry name" value="AB_hydrolase_sf"/>
</dbReference>
<dbReference type="SUPFAM" id="SSF53474">
    <property type="entry name" value="alpha/beta-Hydrolases"/>
    <property type="match status" value="1"/>
</dbReference>
<dbReference type="Pfam" id="PF12697">
    <property type="entry name" value="Abhydrolase_6"/>
    <property type="match status" value="1"/>
</dbReference>
<dbReference type="PANTHER" id="PTHR43798">
    <property type="entry name" value="MONOACYLGLYCEROL LIPASE"/>
    <property type="match status" value="1"/>
</dbReference>
<reference evidence="2" key="1">
    <citation type="journal article" date="2020" name="Stud. Mycol.">
        <title>101 Dothideomycetes genomes: a test case for predicting lifestyles and emergence of pathogens.</title>
        <authorList>
            <person name="Haridas S."/>
            <person name="Albert R."/>
            <person name="Binder M."/>
            <person name="Bloem J."/>
            <person name="Labutti K."/>
            <person name="Salamov A."/>
            <person name="Andreopoulos B."/>
            <person name="Baker S."/>
            <person name="Barry K."/>
            <person name="Bills G."/>
            <person name="Bluhm B."/>
            <person name="Cannon C."/>
            <person name="Castanera R."/>
            <person name="Culley D."/>
            <person name="Daum C."/>
            <person name="Ezra D."/>
            <person name="Gonzalez J."/>
            <person name="Henrissat B."/>
            <person name="Kuo A."/>
            <person name="Liang C."/>
            <person name="Lipzen A."/>
            <person name="Lutzoni F."/>
            <person name="Magnuson J."/>
            <person name="Mondo S."/>
            <person name="Nolan M."/>
            <person name="Ohm R."/>
            <person name="Pangilinan J."/>
            <person name="Park H.-J."/>
            <person name="Ramirez L."/>
            <person name="Alfaro M."/>
            <person name="Sun H."/>
            <person name="Tritt A."/>
            <person name="Yoshinaga Y."/>
            <person name="Zwiers L.-H."/>
            <person name="Turgeon B."/>
            <person name="Goodwin S."/>
            <person name="Spatafora J."/>
            <person name="Crous P."/>
            <person name="Grigoriev I."/>
        </authorList>
    </citation>
    <scope>NUCLEOTIDE SEQUENCE</scope>
    <source>
        <strain evidence="2">CBS 130266</strain>
    </source>
</reference>
<protein>
    <submittedName>
        <fullName evidence="2">Alpha/beta-hydrolase</fullName>
    </submittedName>
</protein>
<gene>
    <name evidence="2" type="ORF">EJ08DRAFT_69751</name>
</gene>
<evidence type="ECO:0000313" key="2">
    <source>
        <dbReference type="EMBL" id="KAF2417705.1"/>
    </source>
</evidence>
<evidence type="ECO:0000313" key="3">
    <source>
        <dbReference type="Proteomes" id="UP000800235"/>
    </source>
</evidence>
<feature type="domain" description="AB hydrolase-1" evidence="1">
    <location>
        <begin position="34"/>
        <end position="260"/>
    </location>
</feature>
<keyword evidence="3" id="KW-1185">Reference proteome</keyword>
<dbReference type="EMBL" id="MU007134">
    <property type="protein sequence ID" value="KAF2417705.1"/>
    <property type="molecule type" value="Genomic_DNA"/>
</dbReference>